<organism evidence="3 4">
    <name type="scientific">Eumeta variegata</name>
    <name type="common">Bagworm moth</name>
    <name type="synonym">Eumeta japonica</name>
    <dbReference type="NCBI Taxonomy" id="151549"/>
    <lineage>
        <taxon>Eukaryota</taxon>
        <taxon>Metazoa</taxon>
        <taxon>Ecdysozoa</taxon>
        <taxon>Arthropoda</taxon>
        <taxon>Hexapoda</taxon>
        <taxon>Insecta</taxon>
        <taxon>Pterygota</taxon>
        <taxon>Neoptera</taxon>
        <taxon>Endopterygota</taxon>
        <taxon>Lepidoptera</taxon>
        <taxon>Glossata</taxon>
        <taxon>Ditrysia</taxon>
        <taxon>Tineoidea</taxon>
        <taxon>Psychidae</taxon>
        <taxon>Oiketicinae</taxon>
        <taxon>Eumeta</taxon>
    </lineage>
</organism>
<feature type="compositionally biased region" description="Polar residues" evidence="1">
    <location>
        <begin position="176"/>
        <end position="186"/>
    </location>
</feature>
<dbReference type="STRING" id="151549.A0A4C1SXA6"/>
<dbReference type="AlphaFoldDB" id="A0A4C1SXA6"/>
<evidence type="ECO:0000256" key="1">
    <source>
        <dbReference type="SAM" id="MobiDB-lite"/>
    </source>
</evidence>
<dbReference type="EMBL" id="BGZK01003964">
    <property type="protein sequence ID" value="GBP05900.1"/>
    <property type="molecule type" value="Genomic_DNA"/>
</dbReference>
<evidence type="ECO:0000313" key="4">
    <source>
        <dbReference type="Proteomes" id="UP000299102"/>
    </source>
</evidence>
<dbReference type="PANTHER" id="PTHR22692:SF26">
    <property type="entry name" value="SH3 DOMAIN-CONTAINING PROTEIN"/>
    <property type="match status" value="1"/>
</dbReference>
<dbReference type="InterPro" id="IPR059004">
    <property type="entry name" value="MYO15"/>
</dbReference>
<evidence type="ECO:0000259" key="2">
    <source>
        <dbReference type="Pfam" id="PF26570"/>
    </source>
</evidence>
<keyword evidence="4" id="KW-1185">Reference proteome</keyword>
<feature type="region of interest" description="Disordered" evidence="1">
    <location>
        <begin position="167"/>
        <end position="200"/>
    </location>
</feature>
<dbReference type="Pfam" id="PF26570">
    <property type="entry name" value="MYO15"/>
    <property type="match status" value="1"/>
</dbReference>
<feature type="compositionally biased region" description="Basic and acidic residues" evidence="1">
    <location>
        <begin position="23"/>
        <end position="57"/>
    </location>
</feature>
<gene>
    <name evidence="3" type="primary">Myo15a</name>
    <name evidence="3" type="ORF">EVAR_69977_1</name>
</gene>
<feature type="compositionally biased region" description="Basic and acidic residues" evidence="1">
    <location>
        <begin position="107"/>
        <end position="117"/>
    </location>
</feature>
<protein>
    <submittedName>
        <fullName evidence="3">Unconventional myosin-XV</fullName>
    </submittedName>
</protein>
<sequence length="655" mass="73333">MPNESVENEYRNQSKDVLAFVQRQERDTFGARQLDKSRSRSRDRDEFSESVWDRSEVEGPASSGSDREREKEREKRDRICEMRQVEREKESNKVYQPAPPKIITVTIERKDRADNHEIPTGSDGKYSQQVMLLDSNNMKATKLASNFPTSIESSTPATFRTHMAQKYEKERKRKFSASSTTVSQSTRRGEETDGGDEWPLPAIPAPVPAPPSLKNPANACLTYNRVPWKLRVRKEVFHPTESIGPPIALDLLFAQVSSDIFGLTPSLRISPQEKAAAINMLNGHGVSVELIRSQNVRAIVKRHLIDMREWPLLCSSLPARRDADYLIVVQSVPLNEIQNAVTLPRPASLQLSLMNGKNIQLHAARAAAIQAMITSFIQDYRKGLKINVKHDSSVNISNIARTASIDSLNNLTDIDSFNDHDTTATNTTAAITTSTANNTNDNYSDSDDTETAHVTGTTSVQVHRRIDLDQLTDETIREFNEQCSSLSHDMEFYNSWQNEEELEQCSMNKESNECVCQVSSQEDIKEYQQTSLNHINTRDSNNNECSSFEANTNDWLDKLEMEDVQSDKLPNLTDGSLSQIQKVANNITKLNISSIKDVQLKADSNEVESYSAADDLINTAINQGVNVANGNASKTRRSSVASSGSVGRMETILKN</sequence>
<feature type="domain" description="Unconventional myosin-XV-like" evidence="2">
    <location>
        <begin position="235"/>
        <end position="312"/>
    </location>
</feature>
<dbReference type="PANTHER" id="PTHR22692">
    <property type="entry name" value="MYOSIN VII, XV"/>
    <property type="match status" value="1"/>
</dbReference>
<feature type="compositionally biased region" description="Basic and acidic residues" evidence="1">
    <location>
        <begin position="65"/>
        <end position="92"/>
    </location>
</feature>
<evidence type="ECO:0000313" key="3">
    <source>
        <dbReference type="EMBL" id="GBP05900.1"/>
    </source>
</evidence>
<reference evidence="3 4" key="1">
    <citation type="journal article" date="2019" name="Commun. Biol.">
        <title>The bagworm genome reveals a unique fibroin gene that provides high tensile strength.</title>
        <authorList>
            <person name="Kono N."/>
            <person name="Nakamura H."/>
            <person name="Ohtoshi R."/>
            <person name="Tomita M."/>
            <person name="Numata K."/>
            <person name="Arakawa K."/>
        </authorList>
    </citation>
    <scope>NUCLEOTIDE SEQUENCE [LARGE SCALE GENOMIC DNA]</scope>
</reference>
<dbReference type="Proteomes" id="UP000299102">
    <property type="component" value="Unassembled WGS sequence"/>
</dbReference>
<proteinExistence type="predicted"/>
<dbReference type="InterPro" id="IPR051567">
    <property type="entry name" value="Unconventional_Myosin_ATPase"/>
</dbReference>
<name>A0A4C1SXA6_EUMVA</name>
<comment type="caution">
    <text evidence="3">The sequence shown here is derived from an EMBL/GenBank/DDBJ whole genome shotgun (WGS) entry which is preliminary data.</text>
</comment>
<feature type="region of interest" description="Disordered" evidence="1">
    <location>
        <begin position="632"/>
        <end position="655"/>
    </location>
</feature>
<feature type="compositionally biased region" description="Low complexity" evidence="1">
    <location>
        <begin position="638"/>
        <end position="647"/>
    </location>
</feature>
<accession>A0A4C1SXA6</accession>
<dbReference type="OrthoDB" id="8182952at2759"/>
<feature type="region of interest" description="Disordered" evidence="1">
    <location>
        <begin position="1"/>
        <end position="124"/>
    </location>
</feature>